<name>A0A811Q4P0_9POAL</name>
<reference evidence="2" key="1">
    <citation type="submission" date="2020-10" db="EMBL/GenBank/DDBJ databases">
        <authorList>
            <person name="Han B."/>
            <person name="Lu T."/>
            <person name="Zhao Q."/>
            <person name="Huang X."/>
            <person name="Zhao Y."/>
        </authorList>
    </citation>
    <scope>NUCLEOTIDE SEQUENCE</scope>
</reference>
<protein>
    <submittedName>
        <fullName evidence="2">Uncharacterized protein</fullName>
    </submittedName>
</protein>
<comment type="caution">
    <text evidence="2">The sequence shown here is derived from an EMBL/GenBank/DDBJ whole genome shotgun (WGS) entry which is preliminary data.</text>
</comment>
<sequence>MEESRLRVATPDGGRHGGGWSAMVGAEHRPWIRLPCPRPRQGVFHDGELDLAVGRCCGAETVLQLAGVNDRLDVRPLSSFHPGKQVSENFVPGRMYNCK</sequence>
<organism evidence="2 3">
    <name type="scientific">Miscanthus lutarioriparius</name>
    <dbReference type="NCBI Taxonomy" id="422564"/>
    <lineage>
        <taxon>Eukaryota</taxon>
        <taxon>Viridiplantae</taxon>
        <taxon>Streptophyta</taxon>
        <taxon>Embryophyta</taxon>
        <taxon>Tracheophyta</taxon>
        <taxon>Spermatophyta</taxon>
        <taxon>Magnoliopsida</taxon>
        <taxon>Liliopsida</taxon>
        <taxon>Poales</taxon>
        <taxon>Poaceae</taxon>
        <taxon>PACMAD clade</taxon>
        <taxon>Panicoideae</taxon>
        <taxon>Andropogonodae</taxon>
        <taxon>Andropogoneae</taxon>
        <taxon>Saccharinae</taxon>
        <taxon>Miscanthus</taxon>
    </lineage>
</organism>
<feature type="region of interest" description="Disordered" evidence="1">
    <location>
        <begin position="1"/>
        <end position="21"/>
    </location>
</feature>
<evidence type="ECO:0000313" key="2">
    <source>
        <dbReference type="EMBL" id="CAD6254003.1"/>
    </source>
</evidence>
<dbReference type="EMBL" id="CAJGYO010000009">
    <property type="protein sequence ID" value="CAD6254003.1"/>
    <property type="molecule type" value="Genomic_DNA"/>
</dbReference>
<dbReference type="AlphaFoldDB" id="A0A811Q4P0"/>
<accession>A0A811Q4P0</accession>
<dbReference type="Proteomes" id="UP000604825">
    <property type="component" value="Unassembled WGS sequence"/>
</dbReference>
<evidence type="ECO:0000313" key="3">
    <source>
        <dbReference type="Proteomes" id="UP000604825"/>
    </source>
</evidence>
<evidence type="ECO:0000256" key="1">
    <source>
        <dbReference type="SAM" id="MobiDB-lite"/>
    </source>
</evidence>
<proteinExistence type="predicted"/>
<gene>
    <name evidence="2" type="ORF">NCGR_LOCUS37614</name>
</gene>
<keyword evidence="3" id="KW-1185">Reference proteome</keyword>